<keyword evidence="1" id="KW-0812">Transmembrane</keyword>
<name>A0A0V1BQZ9_TRISP</name>
<dbReference type="EMBL" id="JYDH01000019">
    <property type="protein sequence ID" value="KRY39373.1"/>
    <property type="molecule type" value="Genomic_DNA"/>
</dbReference>
<dbReference type="Proteomes" id="UP000054776">
    <property type="component" value="Unassembled WGS sequence"/>
</dbReference>
<comment type="caution">
    <text evidence="2">The sequence shown here is derived from an EMBL/GenBank/DDBJ whole genome shotgun (WGS) entry which is preliminary data.</text>
</comment>
<organism evidence="2 3">
    <name type="scientific">Trichinella spiralis</name>
    <name type="common">Trichina worm</name>
    <dbReference type="NCBI Taxonomy" id="6334"/>
    <lineage>
        <taxon>Eukaryota</taxon>
        <taxon>Metazoa</taxon>
        <taxon>Ecdysozoa</taxon>
        <taxon>Nematoda</taxon>
        <taxon>Enoplea</taxon>
        <taxon>Dorylaimia</taxon>
        <taxon>Trichinellida</taxon>
        <taxon>Trichinellidae</taxon>
        <taxon>Trichinella</taxon>
    </lineage>
</organism>
<accession>A0A0V1BQZ9</accession>
<reference evidence="2 3" key="1">
    <citation type="submission" date="2015-01" db="EMBL/GenBank/DDBJ databases">
        <title>Evolution of Trichinella species and genotypes.</title>
        <authorList>
            <person name="Korhonen P.K."/>
            <person name="Edoardo P."/>
            <person name="Giuseppe L.R."/>
            <person name="Gasser R.B."/>
        </authorList>
    </citation>
    <scope>NUCLEOTIDE SEQUENCE [LARGE SCALE GENOMIC DNA]</scope>
    <source>
        <strain evidence="2">ISS3</strain>
    </source>
</reference>
<dbReference type="STRING" id="6334.A0A0V1BQZ9"/>
<proteinExistence type="predicted"/>
<evidence type="ECO:0000256" key="1">
    <source>
        <dbReference type="SAM" id="Phobius"/>
    </source>
</evidence>
<feature type="transmembrane region" description="Helical" evidence="1">
    <location>
        <begin position="51"/>
        <end position="72"/>
    </location>
</feature>
<protein>
    <submittedName>
        <fullName evidence="2">Uncharacterized protein</fullName>
    </submittedName>
</protein>
<gene>
    <name evidence="2" type="ORF">T01_8363</name>
</gene>
<keyword evidence="1" id="KW-1133">Transmembrane helix</keyword>
<keyword evidence="1" id="KW-0472">Membrane</keyword>
<evidence type="ECO:0000313" key="3">
    <source>
        <dbReference type="Proteomes" id="UP000054776"/>
    </source>
</evidence>
<dbReference type="InParanoid" id="A0A0V1BQZ9"/>
<sequence>MMWRSIRPKGTACDIIKTLTNQYLTGRCQFSLATSGKMQNVDRFALWTIQQISHCSLYLFLLSAFQFIFLIYRMRSAVQIGCGMWLQPCF</sequence>
<evidence type="ECO:0000313" key="2">
    <source>
        <dbReference type="EMBL" id="KRY39373.1"/>
    </source>
</evidence>
<dbReference type="AlphaFoldDB" id="A0A0V1BQZ9"/>
<keyword evidence="3" id="KW-1185">Reference proteome</keyword>